<name>A0A9W5Y791_9FIRM</name>
<reference evidence="1" key="1">
    <citation type="submission" date="2022-06" db="EMBL/GenBank/DDBJ databases">
        <title>Vallitalea longa sp. nov., an anaerobic bacterium isolated from marine sediment.</title>
        <authorList>
            <person name="Hirano S."/>
            <person name="Terahara T."/>
            <person name="Mori K."/>
            <person name="Hamada M."/>
            <person name="Matsumoto R."/>
            <person name="Kobayashi T."/>
        </authorList>
    </citation>
    <scope>NUCLEOTIDE SEQUENCE</scope>
    <source>
        <strain evidence="1">SH18-1</strain>
    </source>
</reference>
<keyword evidence="2" id="KW-1185">Reference proteome</keyword>
<comment type="caution">
    <text evidence="1">The sequence shown here is derived from an EMBL/GenBank/DDBJ whole genome shotgun (WGS) entry which is preliminary data.</text>
</comment>
<dbReference type="AlphaFoldDB" id="A0A9W5Y791"/>
<dbReference type="RefSeq" id="WP_281811677.1">
    <property type="nucleotide sequence ID" value="NZ_BRLB01000001.1"/>
</dbReference>
<protein>
    <submittedName>
        <fullName evidence="1">Uncharacterized protein</fullName>
    </submittedName>
</protein>
<dbReference type="EMBL" id="BRLB01000001">
    <property type="protein sequence ID" value="GKX27910.1"/>
    <property type="molecule type" value="Genomic_DNA"/>
</dbReference>
<proteinExistence type="predicted"/>
<dbReference type="Proteomes" id="UP001144256">
    <property type="component" value="Unassembled WGS sequence"/>
</dbReference>
<organism evidence="1 2">
    <name type="scientific">Vallitalea longa</name>
    <dbReference type="NCBI Taxonomy" id="2936439"/>
    <lineage>
        <taxon>Bacteria</taxon>
        <taxon>Bacillati</taxon>
        <taxon>Bacillota</taxon>
        <taxon>Clostridia</taxon>
        <taxon>Lachnospirales</taxon>
        <taxon>Vallitaleaceae</taxon>
        <taxon>Vallitalea</taxon>
    </lineage>
</organism>
<accession>A0A9W5Y791</accession>
<evidence type="ECO:0000313" key="1">
    <source>
        <dbReference type="EMBL" id="GKX27910.1"/>
    </source>
</evidence>
<gene>
    <name evidence="1" type="ORF">SH1V18_03900</name>
</gene>
<evidence type="ECO:0000313" key="2">
    <source>
        <dbReference type="Proteomes" id="UP001144256"/>
    </source>
</evidence>
<sequence>MINIDNIGNLKKCRVWLNKLPSSNDEIVKTLSSTIDSCDNNARNNQNIALELFVAPRYYGFLGIEYIYKESKKLEINVHITGDSIRSVNDSLALPSDNVYCGISSEYAPTILDTATKVLKDLNIIPSGTLNFNIGNYSDYGSNQVIFSKITSILIRLLGIEKCTLDEEECKNIVRNELNKSLTNI</sequence>